<dbReference type="PANTHER" id="PTHR19328:SF75">
    <property type="entry name" value="ALDOSE SUGAR DEHYDROGENASE YLII"/>
    <property type="match status" value="1"/>
</dbReference>
<evidence type="ECO:0000313" key="3">
    <source>
        <dbReference type="EMBL" id="MBO0353496.1"/>
    </source>
</evidence>
<reference evidence="3 4" key="1">
    <citation type="submission" date="2021-03" db="EMBL/GenBank/DDBJ databases">
        <title>Muricauda lutimaris sp. nov. and Muricauda ruestringensis sp. nov, two marine members of the Flavobacteriaceae isolated from deep sea sediments of Western Pacific.</title>
        <authorList>
            <person name="Zhao S."/>
            <person name="Liu R."/>
        </authorList>
    </citation>
    <scope>NUCLEOTIDE SEQUENCE [LARGE SCALE GENOMIC DNA]</scope>
    <source>
        <strain evidence="3 4">BC31-1-A7</strain>
    </source>
</reference>
<feature type="compositionally biased region" description="Acidic residues" evidence="1">
    <location>
        <begin position="24"/>
        <end position="43"/>
    </location>
</feature>
<gene>
    <name evidence="3" type="ORF">J0656_05650</name>
</gene>
<dbReference type="InterPro" id="IPR011041">
    <property type="entry name" value="Quinoprot_gluc/sorb_DH_b-prop"/>
</dbReference>
<dbReference type="InterPro" id="IPR012938">
    <property type="entry name" value="Glc/Sorbosone_DH"/>
</dbReference>
<evidence type="ECO:0000256" key="1">
    <source>
        <dbReference type="SAM" id="MobiDB-lite"/>
    </source>
</evidence>
<evidence type="ECO:0000259" key="2">
    <source>
        <dbReference type="Pfam" id="PF07995"/>
    </source>
</evidence>
<accession>A0ABS3G263</accession>
<sequence length="417" mass="44568">MQQSCGLDDGTDPTIEGPEGSEQGNDDDDGDDEEPEAPEEALDPVETNEPNTDYSPAFEGQTRINGVQTETAYTTTVFATGLSSPWGMAHLPDGRILVTEKAGVMKLVSTSGTVSGPITGVPSVNSSGQGGLLDVAVDPNFEENRMVYWSFSQNGPDGTATAVAKGRLSDSEDELENVEVIYTAIPEFNSTAHYGSRLAWDGQGNLFVSTGDRSSTVTRPEAQELDAALGKVLRITTDGEPVADNPYVGEIGILPEIYSYGHRNVQGLAIHPVTGDLWESELGPRGGDEINLIKSGADYGWPTISYGLEYSGAAIGSGITQQNGMEQPVYYWDPVVSPSGMDFYSANAIPEWTNNLFLAALSGQHIVRLVIEGNVVVGEERLLEDEGERFRDVLNGSDGALYVLTDGDNAVIYRIGV</sequence>
<dbReference type="Gene3D" id="2.120.10.30">
    <property type="entry name" value="TolB, C-terminal domain"/>
    <property type="match status" value="1"/>
</dbReference>
<organism evidence="3 4">
    <name type="scientific">Flagellimonas aurea</name>
    <dbReference type="NCBI Taxonomy" id="2915619"/>
    <lineage>
        <taxon>Bacteria</taxon>
        <taxon>Pseudomonadati</taxon>
        <taxon>Bacteroidota</taxon>
        <taxon>Flavobacteriia</taxon>
        <taxon>Flavobacteriales</taxon>
        <taxon>Flavobacteriaceae</taxon>
        <taxon>Flagellimonas</taxon>
    </lineage>
</organism>
<protein>
    <submittedName>
        <fullName evidence="3">PQQ-dependent sugar dehydrogenase</fullName>
    </submittedName>
</protein>
<dbReference type="PANTHER" id="PTHR19328">
    <property type="entry name" value="HEDGEHOG-INTERACTING PROTEIN"/>
    <property type="match status" value="1"/>
</dbReference>
<dbReference type="EMBL" id="JAFLNL010000002">
    <property type="protein sequence ID" value="MBO0353496.1"/>
    <property type="molecule type" value="Genomic_DNA"/>
</dbReference>
<feature type="domain" description="Glucose/Sorbosone dehydrogenase" evidence="2">
    <location>
        <begin position="82"/>
        <end position="414"/>
    </location>
</feature>
<feature type="region of interest" description="Disordered" evidence="1">
    <location>
        <begin position="1"/>
        <end position="61"/>
    </location>
</feature>
<dbReference type="Proteomes" id="UP000664044">
    <property type="component" value="Unassembled WGS sequence"/>
</dbReference>
<name>A0ABS3G263_9FLAO</name>
<dbReference type="Pfam" id="PF07995">
    <property type="entry name" value="GSDH"/>
    <property type="match status" value="1"/>
</dbReference>
<comment type="caution">
    <text evidence="3">The sequence shown here is derived from an EMBL/GenBank/DDBJ whole genome shotgun (WGS) entry which is preliminary data.</text>
</comment>
<dbReference type="InterPro" id="IPR011042">
    <property type="entry name" value="6-blade_b-propeller_TolB-like"/>
</dbReference>
<keyword evidence="4" id="KW-1185">Reference proteome</keyword>
<evidence type="ECO:0000313" key="4">
    <source>
        <dbReference type="Proteomes" id="UP000664044"/>
    </source>
</evidence>
<dbReference type="SUPFAM" id="SSF50952">
    <property type="entry name" value="Soluble quinoprotein glucose dehydrogenase"/>
    <property type="match status" value="1"/>
</dbReference>
<proteinExistence type="predicted"/>